<accession>A0A9P7V3G0</accession>
<protein>
    <submittedName>
        <fullName evidence="4">Uncharacterized protein</fullName>
    </submittedName>
</protein>
<dbReference type="PANTHER" id="PTHR45709">
    <property type="entry name" value="LARGE SUBUNIT GTPASE 1 HOMOLOG-RELATED"/>
    <property type="match status" value="1"/>
</dbReference>
<dbReference type="EMBL" id="CM032181">
    <property type="protein sequence ID" value="KAG7099623.1"/>
    <property type="molecule type" value="Genomic_DNA"/>
</dbReference>
<sequence>MEMQVLCGVLPIARLSAIPSCVYFAAQLLPLEEIFKLTHPSSLDPPAEDKRTWREGLKRPDRKPIQWTAMDILVAYANKKCWFTSQAGRPDIHRAGNAILRALAENKVPWSFWPPGTPIDLIEAVMDSDDKGLWIWKDEIASGNEGSPSEEDESGSEGTDHPDDASTCTYLGETEEDGGADLKDAVIGEDEEDEIHASKIGGRFALLGTDADEDGDED</sequence>
<keyword evidence="2" id="KW-0342">GTP-binding</keyword>
<feature type="region of interest" description="Disordered" evidence="3">
    <location>
        <begin position="140"/>
        <end position="181"/>
    </location>
</feature>
<dbReference type="AlphaFoldDB" id="A0A9P7V3G0"/>
<evidence type="ECO:0000256" key="2">
    <source>
        <dbReference type="ARBA" id="ARBA00023134"/>
    </source>
</evidence>
<name>A0A9P7V3G0_9AGAR</name>
<keyword evidence="1" id="KW-0547">Nucleotide-binding</keyword>
<dbReference type="Proteomes" id="UP001049176">
    <property type="component" value="Chromosome 1"/>
</dbReference>
<comment type="caution">
    <text evidence="4">The sequence shown here is derived from an EMBL/GenBank/DDBJ whole genome shotgun (WGS) entry which is preliminary data.</text>
</comment>
<evidence type="ECO:0000256" key="1">
    <source>
        <dbReference type="ARBA" id="ARBA00022741"/>
    </source>
</evidence>
<dbReference type="PANTHER" id="PTHR45709:SF3">
    <property type="entry name" value="GUANINE NUCLEOTIDE-BINDING PROTEIN-LIKE 1"/>
    <property type="match status" value="1"/>
</dbReference>
<dbReference type="OrthoDB" id="61815at2759"/>
<organism evidence="4 5">
    <name type="scientific">Marasmius oreades</name>
    <name type="common">fairy-ring Marasmius</name>
    <dbReference type="NCBI Taxonomy" id="181124"/>
    <lineage>
        <taxon>Eukaryota</taxon>
        <taxon>Fungi</taxon>
        <taxon>Dikarya</taxon>
        <taxon>Basidiomycota</taxon>
        <taxon>Agaricomycotina</taxon>
        <taxon>Agaricomycetes</taxon>
        <taxon>Agaricomycetidae</taxon>
        <taxon>Agaricales</taxon>
        <taxon>Marasmiineae</taxon>
        <taxon>Marasmiaceae</taxon>
        <taxon>Marasmius</taxon>
    </lineage>
</organism>
<gene>
    <name evidence="4" type="ORF">E1B28_001451</name>
</gene>
<dbReference type="GO" id="GO:0003924">
    <property type="term" value="F:GTPase activity"/>
    <property type="evidence" value="ECO:0007669"/>
    <property type="project" value="InterPro"/>
</dbReference>
<evidence type="ECO:0000313" key="5">
    <source>
        <dbReference type="Proteomes" id="UP001049176"/>
    </source>
</evidence>
<dbReference type="GO" id="GO:0005525">
    <property type="term" value="F:GTP binding"/>
    <property type="evidence" value="ECO:0007669"/>
    <property type="project" value="UniProtKB-KW"/>
</dbReference>
<dbReference type="RefSeq" id="XP_043016093.1">
    <property type="nucleotide sequence ID" value="XM_043147384.1"/>
</dbReference>
<dbReference type="KEGG" id="more:E1B28_001451"/>
<dbReference type="GeneID" id="66070527"/>
<evidence type="ECO:0000256" key="3">
    <source>
        <dbReference type="SAM" id="MobiDB-lite"/>
    </source>
</evidence>
<dbReference type="InterPro" id="IPR043358">
    <property type="entry name" value="GNL1-like"/>
</dbReference>
<reference evidence="4" key="1">
    <citation type="journal article" date="2021" name="Genome Biol. Evol.">
        <title>The assembled and annotated genome of the fairy-ring fungus Marasmius oreades.</title>
        <authorList>
            <person name="Hiltunen M."/>
            <person name="Ament-Velasquez S.L."/>
            <person name="Johannesson H."/>
        </authorList>
    </citation>
    <scope>NUCLEOTIDE SEQUENCE</scope>
    <source>
        <strain evidence="4">03SP1</strain>
    </source>
</reference>
<keyword evidence="5" id="KW-1185">Reference proteome</keyword>
<proteinExistence type="predicted"/>
<evidence type="ECO:0000313" key="4">
    <source>
        <dbReference type="EMBL" id="KAG7099623.1"/>
    </source>
</evidence>